<dbReference type="SUPFAM" id="SSF53649">
    <property type="entry name" value="Alkaline phosphatase-like"/>
    <property type="match status" value="1"/>
</dbReference>
<comment type="cofactor">
    <cofactor evidence="8">
        <name>Zn(2+)</name>
        <dbReference type="ChEBI" id="CHEBI:29105"/>
    </cofactor>
    <text evidence="8">Binds 2 Zn(2+) ions.</text>
</comment>
<keyword evidence="6 8" id="KW-0460">Magnesium</keyword>
<dbReference type="PANTHER" id="PTHR11596:SF5">
    <property type="entry name" value="ALKALINE PHOSPHATASE"/>
    <property type="match status" value="1"/>
</dbReference>
<comment type="cofactor">
    <cofactor evidence="8">
        <name>Mg(2+)</name>
        <dbReference type="ChEBI" id="CHEBI:18420"/>
    </cofactor>
    <text evidence="8">Binds 1 Mg(2+) ion.</text>
</comment>
<dbReference type="Pfam" id="PF00245">
    <property type="entry name" value="Alk_phosphatase"/>
    <property type="match status" value="1"/>
</dbReference>
<evidence type="ECO:0000313" key="10">
    <source>
        <dbReference type="EMBL" id="QNR23412.1"/>
    </source>
</evidence>
<feature type="binding site" evidence="8">
    <location>
        <position position="255"/>
    </location>
    <ligand>
        <name>Mg(2+)</name>
        <dbReference type="ChEBI" id="CHEBI:18420"/>
    </ligand>
</feature>
<feature type="binding site" evidence="8">
    <location>
        <position position="264"/>
    </location>
    <ligand>
        <name>Zn(2+)</name>
        <dbReference type="ChEBI" id="CHEBI:29105"/>
        <label>2</label>
    </ligand>
</feature>
<reference evidence="10 11" key="1">
    <citation type="submission" date="2020-08" db="EMBL/GenBank/DDBJ databases">
        <title>Croceimicrobium hydrocarbonivorans gen. nov., sp. nov., a novel marine bacterium isolated from a bacterial consortium that degrades polyethylene terephthalate.</title>
        <authorList>
            <person name="Liu R."/>
        </authorList>
    </citation>
    <scope>NUCLEOTIDE SEQUENCE [LARGE SCALE GENOMIC DNA]</scope>
    <source>
        <strain evidence="10 11">A20-9</strain>
    </source>
</reference>
<evidence type="ECO:0000256" key="6">
    <source>
        <dbReference type="ARBA" id="ARBA00022842"/>
    </source>
</evidence>
<dbReference type="Proteomes" id="UP000516305">
    <property type="component" value="Chromosome"/>
</dbReference>
<dbReference type="PRINTS" id="PR00113">
    <property type="entry name" value="ALKPHPHTASE"/>
</dbReference>
<evidence type="ECO:0000256" key="8">
    <source>
        <dbReference type="PIRSR" id="PIRSR601952-2"/>
    </source>
</evidence>
<keyword evidence="11" id="KW-1185">Reference proteome</keyword>
<proteinExistence type="inferred from homology"/>
<evidence type="ECO:0000256" key="5">
    <source>
        <dbReference type="ARBA" id="ARBA00022833"/>
    </source>
</evidence>
<keyword evidence="2" id="KW-0597">Phosphoprotein</keyword>
<dbReference type="GO" id="GO:0046872">
    <property type="term" value="F:metal ion binding"/>
    <property type="evidence" value="ECO:0007669"/>
    <property type="project" value="UniProtKB-KW"/>
</dbReference>
<protein>
    <submittedName>
        <fullName evidence="10">Alkaline phosphatase</fullName>
    </submittedName>
</protein>
<evidence type="ECO:0000256" key="1">
    <source>
        <dbReference type="ARBA" id="ARBA00005984"/>
    </source>
</evidence>
<comment type="similarity">
    <text evidence="1 9">Belongs to the alkaline phosphatase family.</text>
</comment>
<dbReference type="EMBL" id="CP060139">
    <property type="protein sequence ID" value="QNR23412.1"/>
    <property type="molecule type" value="Genomic_DNA"/>
</dbReference>
<evidence type="ECO:0000313" key="11">
    <source>
        <dbReference type="Proteomes" id="UP000516305"/>
    </source>
</evidence>
<feature type="binding site" evidence="8">
    <location>
        <position position="43"/>
    </location>
    <ligand>
        <name>Zn(2+)</name>
        <dbReference type="ChEBI" id="CHEBI:29105"/>
        <label>2</label>
    </ligand>
</feature>
<feature type="binding site" evidence="8">
    <location>
        <position position="302"/>
    </location>
    <ligand>
        <name>Zn(2+)</name>
        <dbReference type="ChEBI" id="CHEBI:29105"/>
        <label>2</label>
    </ligand>
</feature>
<feature type="binding site" evidence="8">
    <location>
        <position position="303"/>
    </location>
    <ligand>
        <name>Zn(2+)</name>
        <dbReference type="ChEBI" id="CHEBI:29105"/>
        <label>2</label>
    </ligand>
</feature>
<feature type="binding site" evidence="8">
    <location>
        <position position="135"/>
    </location>
    <ligand>
        <name>Mg(2+)</name>
        <dbReference type="ChEBI" id="CHEBI:18420"/>
    </ligand>
</feature>
<evidence type="ECO:0000256" key="2">
    <source>
        <dbReference type="ARBA" id="ARBA00022553"/>
    </source>
</evidence>
<keyword evidence="3 8" id="KW-0479">Metal-binding</keyword>
<evidence type="ECO:0000256" key="7">
    <source>
        <dbReference type="PIRSR" id="PIRSR601952-1"/>
    </source>
</evidence>
<evidence type="ECO:0000256" key="9">
    <source>
        <dbReference type="RuleBase" id="RU003946"/>
    </source>
</evidence>
<dbReference type="KEGG" id="chyd:H4K34_13640"/>
<feature type="binding site" evidence="8">
    <location>
        <position position="43"/>
    </location>
    <ligand>
        <name>Mg(2+)</name>
        <dbReference type="ChEBI" id="CHEBI:18420"/>
    </ligand>
</feature>
<organism evidence="10 11">
    <name type="scientific">Croceimicrobium hydrocarbonivorans</name>
    <dbReference type="NCBI Taxonomy" id="2761580"/>
    <lineage>
        <taxon>Bacteria</taxon>
        <taxon>Pseudomonadati</taxon>
        <taxon>Bacteroidota</taxon>
        <taxon>Flavobacteriia</taxon>
        <taxon>Flavobacteriales</taxon>
        <taxon>Owenweeksiaceae</taxon>
        <taxon>Croceimicrobium</taxon>
    </lineage>
</organism>
<dbReference type="RefSeq" id="WP_210757943.1">
    <property type="nucleotide sequence ID" value="NZ_CP060139.1"/>
</dbReference>
<evidence type="ECO:0000256" key="4">
    <source>
        <dbReference type="ARBA" id="ARBA00022801"/>
    </source>
</evidence>
<dbReference type="SMART" id="SM00098">
    <property type="entry name" value="alkPPc"/>
    <property type="match status" value="1"/>
</dbReference>
<dbReference type="PANTHER" id="PTHR11596">
    <property type="entry name" value="ALKALINE PHOSPHATASE"/>
    <property type="match status" value="1"/>
</dbReference>
<name>A0A7H0VCG4_9FLAO</name>
<gene>
    <name evidence="10" type="ORF">H4K34_13640</name>
</gene>
<dbReference type="InterPro" id="IPR001952">
    <property type="entry name" value="Alkaline_phosphatase"/>
</dbReference>
<feature type="active site" description="Phosphoserine intermediate" evidence="7">
    <location>
        <position position="84"/>
    </location>
</feature>
<dbReference type="CDD" id="cd16012">
    <property type="entry name" value="ALP"/>
    <property type="match status" value="1"/>
</dbReference>
<keyword evidence="4" id="KW-0378">Hydrolase</keyword>
<dbReference type="AlphaFoldDB" id="A0A7H0VCG4"/>
<feature type="binding site" evidence="8">
    <location>
        <position position="260"/>
    </location>
    <ligand>
        <name>Zn(2+)</name>
        <dbReference type="ChEBI" id="CHEBI:29105"/>
        <label>2</label>
    </ligand>
</feature>
<dbReference type="PROSITE" id="PS00123">
    <property type="entry name" value="ALKALINE_PHOSPHATASE"/>
    <property type="match status" value="1"/>
</dbReference>
<accession>A0A7H0VCG4</accession>
<feature type="binding site" evidence="8">
    <location>
        <position position="137"/>
    </location>
    <ligand>
        <name>Mg(2+)</name>
        <dbReference type="ChEBI" id="CHEBI:18420"/>
    </ligand>
</feature>
<sequence>MNFNALILSLLTLFFVADGNQPQAKSAKKPKAKRPNIILMIGDGMGHAQLSTALFYGNKEPQYLRFPIVGLSRTSSSSHKITDSAAGATAFSCGVKTYNGSIGMAADTTALETILEYLDKENWKTGLIATSSITHATPASFYAHVPMRKQEFEIAEQFLSSQVDFAAGGGKRFFFNRLDERNLFPDFAKVGIEVDTTALEAKQWQKDKRYAYLLAQDGMTPVYQGRDEFLPNATAMALDYFDATAADEPFFMMVEGSQIDWGGHANNGEYLVNEMLDFDKAIGVALDYAEKDGNTIVIVTADHECGGFAMVSEEVEVPFRGKQNDYDSLRFSFGSGGHSSSMVPVLAYGPGSQIFSGIYQNNSIYQKMMMLAGYN</sequence>
<keyword evidence="5 8" id="KW-0862">Zinc</keyword>
<dbReference type="InterPro" id="IPR018299">
    <property type="entry name" value="Alkaline_phosphatase_AS"/>
</dbReference>
<dbReference type="GO" id="GO:0004035">
    <property type="term" value="F:alkaline phosphatase activity"/>
    <property type="evidence" value="ECO:0007669"/>
    <property type="project" value="TreeGrafter"/>
</dbReference>
<dbReference type="InterPro" id="IPR017850">
    <property type="entry name" value="Alkaline_phosphatase_core_sf"/>
</dbReference>
<dbReference type="Gene3D" id="3.40.720.10">
    <property type="entry name" value="Alkaline Phosphatase, subunit A"/>
    <property type="match status" value="1"/>
</dbReference>
<evidence type="ECO:0000256" key="3">
    <source>
        <dbReference type="ARBA" id="ARBA00022723"/>
    </source>
</evidence>